<dbReference type="InterPro" id="IPR017403">
    <property type="entry name" value="PODXL"/>
</dbReference>
<feature type="region of interest" description="Disordered" evidence="19">
    <location>
        <begin position="83"/>
        <end position="112"/>
    </location>
</feature>
<dbReference type="InterPro" id="IPR013836">
    <property type="entry name" value="CD34/Podocalyxin"/>
</dbReference>
<sequence length="407" mass="42671">MRATLRIKWLTVLLGFLCHSVYADTTAETATGTPADVTSVAATDGDEPTKTTATTVSAATATAGVTTSQNNTDKQSTAVQTTQTIPTQSTATLKAETTGTSPTAALTSPTKEATTAITTLTLAATPTPAPSETVTSPSTQSVLSTKPSTVTASTYSLSSKITAPYVSSANEDQRKSTNSPTVPTSSAPALTTVAAAQTLPTVSTEIPESTIVPGEARANTQLTNPGDSSTSSITSSITSSSTSSSTSSITSSITSSSTSFSVKKGVNTATTDSAMQATTATIKTPTSTQKFVYFHKGNEEKEQIKTDNKTLIAILASCGALLIMIVILGACASHHRKPYNENQQHLTEELHTVENGYHDNPTLEVMEVQPEMLEKKMVLNGEFNDSWMVPLDHLSKEDHPEEEDTHL</sequence>
<keyword evidence="17" id="KW-0966">Cell projection</keyword>
<dbReference type="GO" id="GO:0007155">
    <property type="term" value="P:cell adhesion"/>
    <property type="evidence" value="ECO:0007669"/>
    <property type="project" value="UniProtKB-KW"/>
</dbReference>
<dbReference type="GO" id="GO:0033634">
    <property type="term" value="P:positive regulation of cell-cell adhesion mediated by integrin"/>
    <property type="evidence" value="ECO:0007669"/>
    <property type="project" value="TreeGrafter"/>
</dbReference>
<organism evidence="22 23">
    <name type="scientific">Astatotilapia calliptera</name>
    <name type="common">Eastern happy</name>
    <name type="synonym">Chromis callipterus</name>
    <dbReference type="NCBI Taxonomy" id="8154"/>
    <lineage>
        <taxon>Eukaryota</taxon>
        <taxon>Metazoa</taxon>
        <taxon>Chordata</taxon>
        <taxon>Craniata</taxon>
        <taxon>Vertebrata</taxon>
        <taxon>Euteleostomi</taxon>
        <taxon>Actinopterygii</taxon>
        <taxon>Neopterygii</taxon>
        <taxon>Teleostei</taxon>
        <taxon>Neoteleostei</taxon>
        <taxon>Acanthomorphata</taxon>
        <taxon>Ovalentaria</taxon>
        <taxon>Cichlomorphae</taxon>
        <taxon>Cichliformes</taxon>
        <taxon>Cichlidae</taxon>
        <taxon>African cichlids</taxon>
        <taxon>Pseudocrenilabrinae</taxon>
        <taxon>Haplochromini</taxon>
        <taxon>Astatotilapia</taxon>
    </lineage>
</organism>
<accession>A0AAX7V6W4</accession>
<evidence type="ECO:0000256" key="12">
    <source>
        <dbReference type="ARBA" id="ARBA00022729"/>
    </source>
</evidence>
<dbReference type="GO" id="GO:0032534">
    <property type="term" value="P:regulation of microvillus assembly"/>
    <property type="evidence" value="ECO:0007669"/>
    <property type="project" value="TreeGrafter"/>
</dbReference>
<evidence type="ECO:0000256" key="13">
    <source>
        <dbReference type="ARBA" id="ARBA00022889"/>
    </source>
</evidence>
<evidence type="ECO:0000256" key="4">
    <source>
        <dbReference type="ARBA" id="ARBA00004466"/>
    </source>
</evidence>
<evidence type="ECO:0000256" key="1">
    <source>
        <dbReference type="ARBA" id="ARBA00004105"/>
    </source>
</evidence>
<dbReference type="GO" id="GO:0016477">
    <property type="term" value="P:cell migration"/>
    <property type="evidence" value="ECO:0007669"/>
    <property type="project" value="InterPro"/>
</dbReference>
<feature type="compositionally biased region" description="Polar residues" evidence="19">
    <location>
        <begin position="166"/>
        <end position="207"/>
    </location>
</feature>
<feature type="compositionally biased region" description="Polar residues" evidence="19">
    <location>
        <begin position="218"/>
        <end position="227"/>
    </location>
</feature>
<evidence type="ECO:0000256" key="5">
    <source>
        <dbReference type="ARBA" id="ARBA00004479"/>
    </source>
</evidence>
<feature type="compositionally biased region" description="Low complexity" evidence="19">
    <location>
        <begin position="83"/>
        <end position="92"/>
    </location>
</feature>
<feature type="region of interest" description="Disordered" evidence="19">
    <location>
        <begin position="126"/>
        <end position="154"/>
    </location>
</feature>
<feature type="compositionally biased region" description="Polar residues" evidence="19">
    <location>
        <begin position="95"/>
        <end position="106"/>
    </location>
</feature>
<dbReference type="Pfam" id="PF06365">
    <property type="entry name" value="CD34_antigen"/>
    <property type="match status" value="1"/>
</dbReference>
<reference evidence="22" key="1">
    <citation type="submission" date="2018-05" db="EMBL/GenBank/DDBJ databases">
        <authorList>
            <person name="Datahose"/>
        </authorList>
    </citation>
    <scope>NUCLEOTIDE SEQUENCE</scope>
</reference>
<evidence type="ECO:0000256" key="14">
    <source>
        <dbReference type="ARBA" id="ARBA00022989"/>
    </source>
</evidence>
<comment type="similarity">
    <text evidence="8">Belongs to the podocalyxin family.</text>
</comment>
<feature type="chain" id="PRO_5044303143" description="Podocalyxin" evidence="21">
    <location>
        <begin position="24"/>
        <end position="407"/>
    </location>
</feature>
<feature type="signal peptide" evidence="21">
    <location>
        <begin position="1"/>
        <end position="23"/>
    </location>
</feature>
<evidence type="ECO:0000256" key="7">
    <source>
        <dbReference type="ARBA" id="ARBA00004510"/>
    </source>
</evidence>
<feature type="region of interest" description="Disordered" evidence="19">
    <location>
        <begin position="166"/>
        <end position="253"/>
    </location>
</feature>
<evidence type="ECO:0000256" key="3">
    <source>
        <dbReference type="ARBA" id="ARBA00004285"/>
    </source>
</evidence>
<dbReference type="AlphaFoldDB" id="A0AAX7V6W4"/>
<keyword evidence="14 20" id="KW-1133">Transmembrane helix</keyword>
<keyword evidence="13" id="KW-0130">Cell adhesion</keyword>
<evidence type="ECO:0000313" key="22">
    <source>
        <dbReference type="Ensembl" id="ENSACLP00000077360.1"/>
    </source>
</evidence>
<keyword evidence="15 20" id="KW-0472">Membrane</keyword>
<keyword evidence="12 21" id="KW-0732">Signal</keyword>
<evidence type="ECO:0000256" key="10">
    <source>
        <dbReference type="ARBA" id="ARBA00022475"/>
    </source>
</evidence>
<keyword evidence="10" id="KW-1003">Cell membrane</keyword>
<dbReference type="PANTHER" id="PTHR12067:SF5">
    <property type="entry name" value="PODOCALYXIN"/>
    <property type="match status" value="1"/>
</dbReference>
<dbReference type="GO" id="GO:0022408">
    <property type="term" value="P:negative regulation of cell-cell adhesion"/>
    <property type="evidence" value="ECO:0007669"/>
    <property type="project" value="TreeGrafter"/>
</dbReference>
<protein>
    <recommendedName>
        <fullName evidence="9">Podocalyxin</fullName>
    </recommendedName>
    <alternativeName>
        <fullName evidence="18">Podocalyxin-like protein 1</fullName>
    </alternativeName>
</protein>
<keyword evidence="16" id="KW-0325">Glycoprotein</keyword>
<evidence type="ECO:0000256" key="16">
    <source>
        <dbReference type="ARBA" id="ARBA00023180"/>
    </source>
</evidence>
<keyword evidence="23" id="KW-1185">Reference proteome</keyword>
<evidence type="ECO:0000256" key="6">
    <source>
        <dbReference type="ARBA" id="ARBA00004486"/>
    </source>
</evidence>
<dbReference type="GO" id="GO:0031528">
    <property type="term" value="C:microvillus membrane"/>
    <property type="evidence" value="ECO:0007669"/>
    <property type="project" value="TreeGrafter"/>
</dbReference>
<evidence type="ECO:0000256" key="11">
    <source>
        <dbReference type="ARBA" id="ARBA00022692"/>
    </source>
</evidence>
<dbReference type="GO" id="GO:0030175">
    <property type="term" value="C:filopodium"/>
    <property type="evidence" value="ECO:0007669"/>
    <property type="project" value="UniProtKB-SubCell"/>
</dbReference>
<evidence type="ECO:0000256" key="9">
    <source>
        <dbReference type="ARBA" id="ARBA00017371"/>
    </source>
</evidence>
<feature type="compositionally biased region" description="Low complexity" evidence="19">
    <location>
        <begin position="126"/>
        <end position="139"/>
    </location>
</feature>
<evidence type="ECO:0000256" key="21">
    <source>
        <dbReference type="SAM" id="SignalP"/>
    </source>
</evidence>
<gene>
    <name evidence="22" type="primary">PODXL</name>
</gene>
<dbReference type="PANTHER" id="PTHR12067">
    <property type="entry name" value="PODOCALYXIN"/>
    <property type="match status" value="1"/>
</dbReference>
<feature type="transmembrane region" description="Helical" evidence="20">
    <location>
        <begin position="311"/>
        <end position="332"/>
    </location>
</feature>
<dbReference type="Ensembl" id="ENSACLT00000074929.1">
    <property type="protein sequence ID" value="ENSACLP00000077360.1"/>
    <property type="gene ID" value="ENSACLG00000013687.2"/>
</dbReference>
<evidence type="ECO:0000313" key="23">
    <source>
        <dbReference type="Proteomes" id="UP000265100"/>
    </source>
</evidence>
<reference evidence="22" key="3">
    <citation type="submission" date="2025-09" db="UniProtKB">
        <authorList>
            <consortium name="Ensembl"/>
        </authorList>
    </citation>
    <scope>IDENTIFICATION</scope>
</reference>
<reference evidence="22" key="2">
    <citation type="submission" date="2025-08" db="UniProtKB">
        <authorList>
            <consortium name="Ensembl"/>
        </authorList>
    </citation>
    <scope>IDENTIFICATION</scope>
</reference>
<dbReference type="GeneTree" id="ENSGT00730000111314"/>
<evidence type="ECO:0000256" key="2">
    <source>
        <dbReference type="ARBA" id="ARBA00004221"/>
    </source>
</evidence>
<evidence type="ECO:0000256" key="18">
    <source>
        <dbReference type="ARBA" id="ARBA00031141"/>
    </source>
</evidence>
<dbReference type="GO" id="GO:0030027">
    <property type="term" value="C:lamellipodium"/>
    <property type="evidence" value="ECO:0007669"/>
    <property type="project" value="UniProtKB-SubCell"/>
</dbReference>
<dbReference type="GO" id="GO:0016324">
    <property type="term" value="C:apical plasma membrane"/>
    <property type="evidence" value="ECO:0007669"/>
    <property type="project" value="UniProtKB-SubCell"/>
</dbReference>
<dbReference type="Proteomes" id="UP000265100">
    <property type="component" value="Chromosome 17"/>
</dbReference>
<feature type="compositionally biased region" description="Low complexity" evidence="19">
    <location>
        <begin position="228"/>
        <end position="253"/>
    </location>
</feature>
<evidence type="ECO:0000256" key="19">
    <source>
        <dbReference type="SAM" id="MobiDB-lite"/>
    </source>
</evidence>
<name>A0AAX7V6W4_ASTCA</name>
<keyword evidence="11 20" id="KW-0812">Transmembrane</keyword>
<dbReference type="GO" id="GO:0045121">
    <property type="term" value="C:membrane raft"/>
    <property type="evidence" value="ECO:0007669"/>
    <property type="project" value="UniProtKB-SubCell"/>
</dbReference>
<feature type="compositionally biased region" description="Polar residues" evidence="19">
    <location>
        <begin position="140"/>
        <end position="154"/>
    </location>
</feature>
<evidence type="ECO:0000256" key="17">
    <source>
        <dbReference type="ARBA" id="ARBA00023273"/>
    </source>
</evidence>
<evidence type="ECO:0000256" key="20">
    <source>
        <dbReference type="SAM" id="Phobius"/>
    </source>
</evidence>
<dbReference type="GO" id="GO:0001726">
    <property type="term" value="C:ruffle"/>
    <property type="evidence" value="ECO:0007669"/>
    <property type="project" value="UniProtKB-SubCell"/>
</dbReference>
<proteinExistence type="inferred from homology"/>
<comment type="subcellular location">
    <subcellularLocation>
        <location evidence="2">Apical cell membrane</location>
    </subcellularLocation>
    <subcellularLocation>
        <location evidence="6">Cell projection</location>
        <location evidence="6">Filopodium</location>
    </subcellularLocation>
    <subcellularLocation>
        <location evidence="7">Cell projection</location>
        <location evidence="7">Lamellipodium</location>
    </subcellularLocation>
    <subcellularLocation>
        <location evidence="1">Cell projection</location>
        <location evidence="1">Microvillus</location>
    </subcellularLocation>
    <subcellularLocation>
        <location evidence="4">Cell projection</location>
        <location evidence="4">Ruffle</location>
    </subcellularLocation>
    <subcellularLocation>
        <location evidence="3">Membrane raft</location>
    </subcellularLocation>
    <subcellularLocation>
        <location evidence="5">Membrane</location>
        <topology evidence="5">Single-pass type I membrane protein</topology>
    </subcellularLocation>
</comment>
<evidence type="ECO:0000256" key="15">
    <source>
        <dbReference type="ARBA" id="ARBA00023136"/>
    </source>
</evidence>
<evidence type="ECO:0000256" key="8">
    <source>
        <dbReference type="ARBA" id="ARBA00007029"/>
    </source>
</evidence>